<proteinExistence type="predicted"/>
<comment type="caution">
    <text evidence="2">The sequence shown here is derived from an EMBL/GenBank/DDBJ whole genome shotgun (WGS) entry which is preliminary data.</text>
</comment>
<evidence type="ECO:0000256" key="1">
    <source>
        <dbReference type="SAM" id="MobiDB-lite"/>
    </source>
</evidence>
<evidence type="ECO:0008006" key="4">
    <source>
        <dbReference type="Google" id="ProtNLM"/>
    </source>
</evidence>
<feature type="region of interest" description="Disordered" evidence="1">
    <location>
        <begin position="29"/>
        <end position="225"/>
    </location>
</feature>
<feature type="compositionally biased region" description="Basic and acidic residues" evidence="1">
    <location>
        <begin position="87"/>
        <end position="97"/>
    </location>
</feature>
<dbReference type="EMBL" id="JAGDFL010000216">
    <property type="protein sequence ID" value="KAG7395270.1"/>
    <property type="molecule type" value="Genomic_DNA"/>
</dbReference>
<feature type="compositionally biased region" description="Basic and acidic residues" evidence="1">
    <location>
        <begin position="131"/>
        <end position="161"/>
    </location>
</feature>
<dbReference type="Proteomes" id="UP000693981">
    <property type="component" value="Unassembled WGS sequence"/>
</dbReference>
<feature type="compositionally biased region" description="Basic and acidic residues" evidence="1">
    <location>
        <begin position="196"/>
        <end position="216"/>
    </location>
</feature>
<evidence type="ECO:0000313" key="3">
    <source>
        <dbReference type="Proteomes" id="UP000693981"/>
    </source>
</evidence>
<feature type="compositionally biased region" description="Basic residues" evidence="1">
    <location>
        <begin position="181"/>
        <end position="195"/>
    </location>
</feature>
<dbReference type="AlphaFoldDB" id="A0A8T1WUC9"/>
<keyword evidence="3" id="KW-1185">Reference proteome</keyword>
<feature type="compositionally biased region" description="Basic and acidic residues" evidence="1">
    <location>
        <begin position="29"/>
        <end position="52"/>
    </location>
</feature>
<name>A0A8T1WUC9_9STRA</name>
<protein>
    <recommendedName>
        <fullName evidence="4">CBF1-interacting co-repressor CIR N-terminal domain-containing protein</fullName>
    </recommendedName>
</protein>
<gene>
    <name evidence="2" type="ORF">PHYBOEH_003977</name>
</gene>
<evidence type="ECO:0000313" key="2">
    <source>
        <dbReference type="EMBL" id="KAG7395270.1"/>
    </source>
</evidence>
<sequence length="225" mass="26898">MGGGGLRILPHKKWHVWRRDNIERVLRDEREHEEKQQALAEKEQRLDQERRAQQLLPGDRQEQQHVNFFQAEEAQANGRNAKKRRGDKGNNSEDTLGRHGKLPWYAQAEEEKELSVTQERKRKRELEEADPLQHMRPKESRRARRLERSVDDGPDGSDRRKYSGRYARSSVSPDRDEGLKMRSKRHKDKKKHKSSKKEAMLQELRRERQEREATEHRRAKKLMYG</sequence>
<dbReference type="InterPro" id="IPR039875">
    <property type="entry name" value="LENG1-like"/>
</dbReference>
<dbReference type="PANTHER" id="PTHR22093:SF0">
    <property type="entry name" value="LEUKOCYTE RECEPTOR CLUSTER MEMBER 1"/>
    <property type="match status" value="1"/>
</dbReference>
<accession>A0A8T1WUC9</accession>
<dbReference type="PANTHER" id="PTHR22093">
    <property type="entry name" value="LEUKOCYTE RECEPTOR CLUSTER LRC MEMBER 1"/>
    <property type="match status" value="1"/>
</dbReference>
<dbReference type="OrthoDB" id="167771at2759"/>
<reference evidence="2" key="1">
    <citation type="submission" date="2021-02" db="EMBL/GenBank/DDBJ databases">
        <authorList>
            <person name="Palmer J.M."/>
        </authorList>
    </citation>
    <scope>NUCLEOTIDE SEQUENCE</scope>
    <source>
        <strain evidence="2">SCRP23</strain>
    </source>
</reference>
<organism evidence="2 3">
    <name type="scientific">Phytophthora boehmeriae</name>
    <dbReference type="NCBI Taxonomy" id="109152"/>
    <lineage>
        <taxon>Eukaryota</taxon>
        <taxon>Sar</taxon>
        <taxon>Stramenopiles</taxon>
        <taxon>Oomycota</taxon>
        <taxon>Peronosporomycetes</taxon>
        <taxon>Peronosporales</taxon>
        <taxon>Peronosporaceae</taxon>
        <taxon>Phytophthora</taxon>
    </lineage>
</organism>